<dbReference type="Gene3D" id="3.40.190.290">
    <property type="match status" value="1"/>
</dbReference>
<dbReference type="InterPro" id="IPR036390">
    <property type="entry name" value="WH_DNA-bd_sf"/>
</dbReference>
<evidence type="ECO:0000313" key="7">
    <source>
        <dbReference type="Proteomes" id="UP000572635"/>
    </source>
</evidence>
<dbReference type="Pfam" id="PF03466">
    <property type="entry name" value="LysR_substrate"/>
    <property type="match status" value="1"/>
</dbReference>
<dbReference type="SUPFAM" id="SSF46785">
    <property type="entry name" value="Winged helix' DNA-binding domain"/>
    <property type="match status" value="1"/>
</dbReference>
<dbReference type="SUPFAM" id="SSF53850">
    <property type="entry name" value="Periplasmic binding protein-like II"/>
    <property type="match status" value="1"/>
</dbReference>
<dbReference type="GO" id="GO:0006351">
    <property type="term" value="P:DNA-templated transcription"/>
    <property type="evidence" value="ECO:0007669"/>
    <property type="project" value="TreeGrafter"/>
</dbReference>
<evidence type="ECO:0000256" key="3">
    <source>
        <dbReference type="ARBA" id="ARBA00023125"/>
    </source>
</evidence>
<comment type="similarity">
    <text evidence="1">Belongs to the LysR transcriptional regulatory family.</text>
</comment>
<protein>
    <submittedName>
        <fullName evidence="6">DNA-binding transcriptional LysR family regulator</fullName>
    </submittedName>
</protein>
<dbReference type="InterPro" id="IPR036388">
    <property type="entry name" value="WH-like_DNA-bd_sf"/>
</dbReference>
<dbReference type="PANTHER" id="PTHR30537">
    <property type="entry name" value="HTH-TYPE TRANSCRIPTIONAL REGULATOR"/>
    <property type="match status" value="1"/>
</dbReference>
<evidence type="ECO:0000256" key="4">
    <source>
        <dbReference type="ARBA" id="ARBA00023163"/>
    </source>
</evidence>
<feature type="domain" description="HTH lysR-type" evidence="5">
    <location>
        <begin position="1"/>
        <end position="62"/>
    </location>
</feature>
<dbReference type="FunFam" id="1.10.10.10:FF:000001">
    <property type="entry name" value="LysR family transcriptional regulator"/>
    <property type="match status" value="1"/>
</dbReference>
<evidence type="ECO:0000313" key="6">
    <source>
        <dbReference type="EMBL" id="MBB5430860.1"/>
    </source>
</evidence>
<dbReference type="Proteomes" id="UP000572635">
    <property type="component" value="Unassembled WGS sequence"/>
</dbReference>
<evidence type="ECO:0000256" key="2">
    <source>
        <dbReference type="ARBA" id="ARBA00023015"/>
    </source>
</evidence>
<comment type="caution">
    <text evidence="6">The sequence shown here is derived from an EMBL/GenBank/DDBJ whole genome shotgun (WGS) entry which is preliminary data.</text>
</comment>
<evidence type="ECO:0000259" key="5">
    <source>
        <dbReference type="PROSITE" id="PS50931"/>
    </source>
</evidence>
<dbReference type="InterPro" id="IPR005119">
    <property type="entry name" value="LysR_subst-bd"/>
</dbReference>
<sequence>MPSLSDLDDLDFFAAVARAPSLTAAAREWGVSLAAVSRRLTRLEDRLATQLVRRSTRRLALTEAGELYAAGARSLLQDRADLEERVSRSSDRLQGPVAVYCTLGLGRHHIGPLLREFADANPEVSVELTLSEHAFNIAGSGYDAAVRVGPPPDARLRLRRLFPNRRIVCAAPSYLAARGTPRTIADLAGHNCLVLKENDADFGVWRFGTGPDDETAVRVGGDMAGNDGEVIAEWCLAGRGLMMRSAWHALPLVRRGLLVQVLRDVPTPQADIFAVTDPTAHLPHRTRALLDHLAAGLTARLSGPDTG</sequence>
<keyword evidence="3 6" id="KW-0238">DNA-binding</keyword>
<dbReference type="Gene3D" id="1.10.10.10">
    <property type="entry name" value="Winged helix-like DNA-binding domain superfamily/Winged helix DNA-binding domain"/>
    <property type="match status" value="1"/>
</dbReference>
<accession>A0A7W8QJF9</accession>
<proteinExistence type="inferred from homology"/>
<keyword evidence="2" id="KW-0805">Transcription regulation</keyword>
<dbReference type="EMBL" id="JACHDB010000001">
    <property type="protein sequence ID" value="MBB5430860.1"/>
    <property type="molecule type" value="Genomic_DNA"/>
</dbReference>
<dbReference type="Pfam" id="PF00126">
    <property type="entry name" value="HTH_1"/>
    <property type="match status" value="1"/>
</dbReference>
<dbReference type="InterPro" id="IPR000847">
    <property type="entry name" value="LysR_HTH_N"/>
</dbReference>
<dbReference type="GO" id="GO:0003700">
    <property type="term" value="F:DNA-binding transcription factor activity"/>
    <property type="evidence" value="ECO:0007669"/>
    <property type="project" value="InterPro"/>
</dbReference>
<keyword evidence="7" id="KW-1185">Reference proteome</keyword>
<keyword evidence="4" id="KW-0804">Transcription</keyword>
<organism evidence="6 7">
    <name type="scientific">Nocardiopsis composta</name>
    <dbReference type="NCBI Taxonomy" id="157465"/>
    <lineage>
        <taxon>Bacteria</taxon>
        <taxon>Bacillati</taxon>
        <taxon>Actinomycetota</taxon>
        <taxon>Actinomycetes</taxon>
        <taxon>Streptosporangiales</taxon>
        <taxon>Nocardiopsidaceae</taxon>
        <taxon>Nocardiopsis</taxon>
    </lineage>
</organism>
<name>A0A7W8QJF9_9ACTN</name>
<dbReference type="RefSeq" id="WP_184389063.1">
    <property type="nucleotide sequence ID" value="NZ_BAAAJD010000057.1"/>
</dbReference>
<dbReference type="AlphaFoldDB" id="A0A7W8QJF9"/>
<dbReference type="GO" id="GO:0043565">
    <property type="term" value="F:sequence-specific DNA binding"/>
    <property type="evidence" value="ECO:0007669"/>
    <property type="project" value="TreeGrafter"/>
</dbReference>
<dbReference type="InterPro" id="IPR058163">
    <property type="entry name" value="LysR-type_TF_proteobact-type"/>
</dbReference>
<dbReference type="PANTHER" id="PTHR30537:SF5">
    <property type="entry name" value="HTH-TYPE TRANSCRIPTIONAL ACTIVATOR TTDR-RELATED"/>
    <property type="match status" value="1"/>
</dbReference>
<evidence type="ECO:0000256" key="1">
    <source>
        <dbReference type="ARBA" id="ARBA00009437"/>
    </source>
</evidence>
<reference evidence="6 7" key="1">
    <citation type="submission" date="2020-08" db="EMBL/GenBank/DDBJ databases">
        <title>Sequencing the genomes of 1000 actinobacteria strains.</title>
        <authorList>
            <person name="Klenk H.-P."/>
        </authorList>
    </citation>
    <scope>NUCLEOTIDE SEQUENCE [LARGE SCALE GENOMIC DNA]</scope>
    <source>
        <strain evidence="6 7">DSM 44551</strain>
    </source>
</reference>
<dbReference type="PROSITE" id="PS50931">
    <property type="entry name" value="HTH_LYSR"/>
    <property type="match status" value="1"/>
</dbReference>
<gene>
    <name evidence="6" type="ORF">HDA36_000944</name>
</gene>